<dbReference type="InterPro" id="IPR003594">
    <property type="entry name" value="HATPase_dom"/>
</dbReference>
<evidence type="ECO:0000256" key="5">
    <source>
        <dbReference type="ARBA" id="ARBA00022741"/>
    </source>
</evidence>
<dbReference type="Gene3D" id="1.10.287.130">
    <property type="match status" value="1"/>
</dbReference>
<evidence type="ECO:0000256" key="1">
    <source>
        <dbReference type="ARBA" id="ARBA00000085"/>
    </source>
</evidence>
<dbReference type="NCBIfam" id="TIGR00229">
    <property type="entry name" value="sensory_box"/>
    <property type="match status" value="3"/>
</dbReference>
<feature type="domain" description="Histidine kinase" evidence="9">
    <location>
        <begin position="379"/>
        <end position="602"/>
    </location>
</feature>
<dbReference type="SMART" id="SM00086">
    <property type="entry name" value="PAC"/>
    <property type="match status" value="2"/>
</dbReference>
<dbReference type="SUPFAM" id="SSF55785">
    <property type="entry name" value="PYP-like sensor domain (PAS domain)"/>
    <property type="match status" value="3"/>
</dbReference>
<dbReference type="AlphaFoldDB" id="A0A6M5Z1P1"/>
<gene>
    <name evidence="12" type="ORF">FTUN_7025</name>
</gene>
<dbReference type="GO" id="GO:0000155">
    <property type="term" value="F:phosphorelay sensor kinase activity"/>
    <property type="evidence" value="ECO:0007669"/>
    <property type="project" value="InterPro"/>
</dbReference>
<dbReference type="InterPro" id="IPR035965">
    <property type="entry name" value="PAS-like_dom_sf"/>
</dbReference>
<evidence type="ECO:0000259" key="11">
    <source>
        <dbReference type="PROSITE" id="PS50113"/>
    </source>
</evidence>
<dbReference type="SMART" id="SM00091">
    <property type="entry name" value="PAS"/>
    <property type="match status" value="3"/>
</dbReference>
<dbReference type="InterPro" id="IPR004358">
    <property type="entry name" value="Sig_transdc_His_kin-like_C"/>
</dbReference>
<dbReference type="Pfam" id="PF00512">
    <property type="entry name" value="HisKA"/>
    <property type="match status" value="1"/>
</dbReference>
<proteinExistence type="predicted"/>
<dbReference type="Gene3D" id="3.30.450.20">
    <property type="entry name" value="PAS domain"/>
    <property type="match status" value="3"/>
</dbReference>
<evidence type="ECO:0000259" key="9">
    <source>
        <dbReference type="PROSITE" id="PS50109"/>
    </source>
</evidence>
<dbReference type="PANTHER" id="PTHR43065:SF42">
    <property type="entry name" value="TWO-COMPONENT SENSOR PPRA"/>
    <property type="match status" value="1"/>
</dbReference>
<keyword evidence="8" id="KW-0902">Two-component regulatory system</keyword>
<evidence type="ECO:0000256" key="7">
    <source>
        <dbReference type="ARBA" id="ARBA00022840"/>
    </source>
</evidence>
<feature type="domain" description="PAS" evidence="10">
    <location>
        <begin position="6"/>
        <end position="59"/>
    </location>
</feature>
<dbReference type="CDD" id="cd00130">
    <property type="entry name" value="PAS"/>
    <property type="match status" value="3"/>
</dbReference>
<dbReference type="Pfam" id="PF08447">
    <property type="entry name" value="PAS_3"/>
    <property type="match status" value="1"/>
</dbReference>
<dbReference type="InterPro" id="IPR000014">
    <property type="entry name" value="PAS"/>
</dbReference>
<evidence type="ECO:0000259" key="10">
    <source>
        <dbReference type="PROSITE" id="PS50112"/>
    </source>
</evidence>
<keyword evidence="7" id="KW-0067">ATP-binding</keyword>
<accession>A0A6M5Z1P1</accession>
<evidence type="ECO:0000256" key="4">
    <source>
        <dbReference type="ARBA" id="ARBA00022679"/>
    </source>
</evidence>
<dbReference type="PROSITE" id="PS50112">
    <property type="entry name" value="PAS"/>
    <property type="match status" value="3"/>
</dbReference>
<keyword evidence="6" id="KW-0418">Kinase</keyword>
<dbReference type="GO" id="GO:0005524">
    <property type="term" value="F:ATP binding"/>
    <property type="evidence" value="ECO:0007669"/>
    <property type="project" value="UniProtKB-KW"/>
</dbReference>
<sequence>MMCDFAPAEFCSLLDSAPDPIVVVDDSGRVAFVNAPAEALFGYPRNEVCGRPAALLVPDWTRAEHADDGSGPTGFRKDGTGFPLRIGRSRARLDDRFVVLTIDAPRPDAAPPAGGDPFGEAFDATDVPTALTDAGDRFVRVNAAFTRTFGYPQAEVLGMPTTEITHPDDRHVRDRDAVPRADGAGPSVQAEKRYIHRDGHVFSGHVTVFPVRAAGGQPQAYLSQFRDRATLNLAEDEARHRAARFRAFFEATTAGMVEVAPDGRFLAANGAFCRMIGYTFPELSAMTAADVLFPEDRDRVLAQLGDVIAGRVTAYEADRRYRRKNGTALWVRVSVVAQDAAERPSGVSAVLVDVTEQKRLEEQFRHAQRVEAVGLRASGIAHDFNNLLTVINGCAEILLDGFPNAGPTRDLVQELTTACRRATGLTAQLLAFSRNTTFEPRVLNLNEVISQSVRILHRLLGPDIELVTDLAADLNGVRADPTQMEQVLLNLAINAKDAMPRGGRLRIETRDVRLTEADGAACPDLPPGDYVRLTVSDTGTGMTDEVKARAFEPFFTTKEVGKGTGLGLAVVHGAVTQSGGRVNVSSEPGTGTTFDIVLPAAGARVPNADTDRVVV</sequence>
<dbReference type="SMART" id="SM00387">
    <property type="entry name" value="HATPase_c"/>
    <property type="match status" value="1"/>
</dbReference>
<keyword evidence="4" id="KW-0808">Transferase</keyword>
<keyword evidence="3" id="KW-0597">Phosphoprotein</keyword>
<dbReference type="InterPro" id="IPR036890">
    <property type="entry name" value="HATPase_C_sf"/>
</dbReference>
<name>A0A6M5Z1P1_9BACT</name>
<dbReference type="Gene3D" id="3.30.565.10">
    <property type="entry name" value="Histidine kinase-like ATPase, C-terminal domain"/>
    <property type="match status" value="1"/>
</dbReference>
<feature type="domain" description="PAS" evidence="10">
    <location>
        <begin position="241"/>
        <end position="311"/>
    </location>
</feature>
<protein>
    <recommendedName>
        <fullName evidence="2">histidine kinase</fullName>
        <ecNumber evidence="2">2.7.13.3</ecNumber>
    </recommendedName>
</protein>
<dbReference type="InterPro" id="IPR036097">
    <property type="entry name" value="HisK_dim/P_sf"/>
</dbReference>
<dbReference type="InterPro" id="IPR005467">
    <property type="entry name" value="His_kinase_dom"/>
</dbReference>
<evidence type="ECO:0000256" key="8">
    <source>
        <dbReference type="ARBA" id="ARBA00023012"/>
    </source>
</evidence>
<dbReference type="EC" id="2.7.13.3" evidence="2"/>
<evidence type="ECO:0000256" key="2">
    <source>
        <dbReference type="ARBA" id="ARBA00012438"/>
    </source>
</evidence>
<evidence type="ECO:0000313" key="12">
    <source>
        <dbReference type="EMBL" id="QJW99413.1"/>
    </source>
</evidence>
<dbReference type="SUPFAM" id="SSF47384">
    <property type="entry name" value="Homodimeric domain of signal transducing histidine kinase"/>
    <property type="match status" value="1"/>
</dbReference>
<dbReference type="Proteomes" id="UP000503447">
    <property type="component" value="Chromosome"/>
</dbReference>
<dbReference type="Pfam" id="PF00989">
    <property type="entry name" value="PAS"/>
    <property type="match status" value="2"/>
</dbReference>
<organism evidence="12 13">
    <name type="scientific">Frigoriglobus tundricola</name>
    <dbReference type="NCBI Taxonomy" id="2774151"/>
    <lineage>
        <taxon>Bacteria</taxon>
        <taxon>Pseudomonadati</taxon>
        <taxon>Planctomycetota</taxon>
        <taxon>Planctomycetia</taxon>
        <taxon>Gemmatales</taxon>
        <taxon>Gemmataceae</taxon>
        <taxon>Frigoriglobus</taxon>
    </lineage>
</organism>
<dbReference type="Pfam" id="PF02518">
    <property type="entry name" value="HATPase_c"/>
    <property type="match status" value="1"/>
</dbReference>
<dbReference type="InterPro" id="IPR003661">
    <property type="entry name" value="HisK_dim/P_dom"/>
</dbReference>
<evidence type="ECO:0000313" key="13">
    <source>
        <dbReference type="Proteomes" id="UP000503447"/>
    </source>
</evidence>
<reference evidence="13" key="1">
    <citation type="submission" date="2020-05" db="EMBL/GenBank/DDBJ databases">
        <title>Frigoriglobus tundricola gen. nov., sp. nov., a psychrotolerant cellulolytic planctomycete of the family Gemmataceae with two divergent copies of 16S rRNA gene.</title>
        <authorList>
            <person name="Kulichevskaya I.S."/>
            <person name="Ivanova A.A."/>
            <person name="Naumoff D.G."/>
            <person name="Beletsky A.V."/>
            <person name="Rijpstra W.I.C."/>
            <person name="Sinninghe Damste J.S."/>
            <person name="Mardanov A.V."/>
            <person name="Ravin N.V."/>
            <person name="Dedysh S.N."/>
        </authorList>
    </citation>
    <scope>NUCLEOTIDE SEQUENCE [LARGE SCALE GENOMIC DNA]</scope>
    <source>
        <strain evidence="13">PL17</strain>
    </source>
</reference>
<dbReference type="KEGG" id="ftj:FTUN_7025"/>
<dbReference type="PROSITE" id="PS50109">
    <property type="entry name" value="HIS_KIN"/>
    <property type="match status" value="1"/>
</dbReference>
<dbReference type="PRINTS" id="PR00344">
    <property type="entry name" value="BCTRLSENSOR"/>
</dbReference>
<keyword evidence="5" id="KW-0547">Nucleotide-binding</keyword>
<dbReference type="InterPro" id="IPR013655">
    <property type="entry name" value="PAS_fold_3"/>
</dbReference>
<evidence type="ECO:0000256" key="6">
    <source>
        <dbReference type="ARBA" id="ARBA00022777"/>
    </source>
</evidence>
<feature type="domain" description="PAS" evidence="10">
    <location>
        <begin position="120"/>
        <end position="170"/>
    </location>
</feature>
<evidence type="ECO:0000256" key="3">
    <source>
        <dbReference type="ARBA" id="ARBA00022553"/>
    </source>
</evidence>
<dbReference type="SUPFAM" id="SSF55874">
    <property type="entry name" value="ATPase domain of HSP90 chaperone/DNA topoisomerase II/histidine kinase"/>
    <property type="match status" value="1"/>
</dbReference>
<dbReference type="GO" id="GO:0006355">
    <property type="term" value="P:regulation of DNA-templated transcription"/>
    <property type="evidence" value="ECO:0007669"/>
    <property type="project" value="InterPro"/>
</dbReference>
<dbReference type="InterPro" id="IPR013767">
    <property type="entry name" value="PAS_fold"/>
</dbReference>
<feature type="domain" description="PAC" evidence="11">
    <location>
        <begin position="315"/>
        <end position="366"/>
    </location>
</feature>
<keyword evidence="13" id="KW-1185">Reference proteome</keyword>
<dbReference type="RefSeq" id="WP_171474387.1">
    <property type="nucleotide sequence ID" value="NZ_CP053452.2"/>
</dbReference>
<dbReference type="PANTHER" id="PTHR43065">
    <property type="entry name" value="SENSOR HISTIDINE KINASE"/>
    <property type="match status" value="1"/>
</dbReference>
<dbReference type="PROSITE" id="PS50113">
    <property type="entry name" value="PAC"/>
    <property type="match status" value="2"/>
</dbReference>
<feature type="domain" description="PAC" evidence="11">
    <location>
        <begin position="188"/>
        <end position="240"/>
    </location>
</feature>
<dbReference type="InterPro" id="IPR001610">
    <property type="entry name" value="PAC"/>
</dbReference>
<dbReference type="EMBL" id="CP053452">
    <property type="protein sequence ID" value="QJW99413.1"/>
    <property type="molecule type" value="Genomic_DNA"/>
</dbReference>
<dbReference type="InterPro" id="IPR000700">
    <property type="entry name" value="PAS-assoc_C"/>
</dbReference>
<comment type="catalytic activity">
    <reaction evidence="1">
        <text>ATP + protein L-histidine = ADP + protein N-phospho-L-histidine.</text>
        <dbReference type="EC" id="2.7.13.3"/>
    </reaction>
</comment>
<dbReference type="CDD" id="cd00082">
    <property type="entry name" value="HisKA"/>
    <property type="match status" value="1"/>
</dbReference>
<dbReference type="SMART" id="SM00388">
    <property type="entry name" value="HisKA"/>
    <property type="match status" value="1"/>
</dbReference>